<evidence type="ECO:0000313" key="3">
    <source>
        <dbReference type="EMBL" id="OGG44918.1"/>
    </source>
</evidence>
<dbReference type="EMBL" id="MFKF01000392">
    <property type="protein sequence ID" value="OGG44918.1"/>
    <property type="molecule type" value="Genomic_DNA"/>
</dbReference>
<dbReference type="GO" id="GO:0008235">
    <property type="term" value="F:metalloexopeptidase activity"/>
    <property type="evidence" value="ECO:0007669"/>
    <property type="project" value="InterPro"/>
</dbReference>
<dbReference type="SUPFAM" id="SSF53187">
    <property type="entry name" value="Zn-dependent exopeptidases"/>
    <property type="match status" value="1"/>
</dbReference>
<comment type="caution">
    <text evidence="3">The sequence shown here is derived from an EMBL/GenBank/DDBJ whole genome shotgun (WGS) entry which is preliminary data.</text>
</comment>
<dbReference type="PANTHER" id="PTHR12147">
    <property type="entry name" value="METALLOPEPTIDASE M28 FAMILY MEMBER"/>
    <property type="match status" value="1"/>
</dbReference>
<dbReference type="GO" id="GO:0006508">
    <property type="term" value="P:proteolysis"/>
    <property type="evidence" value="ECO:0007669"/>
    <property type="project" value="InterPro"/>
</dbReference>
<proteinExistence type="predicted"/>
<feature type="domain" description="Peptidase M28" evidence="2">
    <location>
        <begin position="95"/>
        <end position="279"/>
    </location>
</feature>
<evidence type="ECO:0000313" key="4">
    <source>
        <dbReference type="Proteomes" id="UP000178606"/>
    </source>
</evidence>
<evidence type="ECO:0000256" key="1">
    <source>
        <dbReference type="SAM" id="SignalP"/>
    </source>
</evidence>
<dbReference type="Gene3D" id="3.40.630.10">
    <property type="entry name" value="Zn peptidases"/>
    <property type="match status" value="1"/>
</dbReference>
<gene>
    <name evidence="3" type="ORF">A3F84_11200</name>
</gene>
<feature type="signal peptide" evidence="1">
    <location>
        <begin position="1"/>
        <end position="24"/>
    </location>
</feature>
<dbReference type="AlphaFoldDB" id="A0A1F6C723"/>
<accession>A0A1F6C723</accession>
<organism evidence="3 4">
    <name type="scientific">Handelsmanbacteria sp. (strain RIFCSPLOWO2_12_FULL_64_10)</name>
    <dbReference type="NCBI Taxonomy" id="1817868"/>
    <lineage>
        <taxon>Bacteria</taxon>
        <taxon>Candidatus Handelsmaniibacteriota</taxon>
    </lineage>
</organism>
<dbReference type="InterPro" id="IPR007484">
    <property type="entry name" value="Peptidase_M28"/>
</dbReference>
<dbReference type="InterPro" id="IPR045175">
    <property type="entry name" value="M28_fam"/>
</dbReference>
<name>A0A1F6C723_HANXR</name>
<dbReference type="Proteomes" id="UP000178606">
    <property type="component" value="Unassembled WGS sequence"/>
</dbReference>
<dbReference type="Pfam" id="PF04389">
    <property type="entry name" value="Peptidase_M28"/>
    <property type="match status" value="1"/>
</dbReference>
<sequence length="285" mass="30426">MIRAVPGWLTPALLLLSLMSPVLARAEGETPAKSLGERAMDTVRYLSEDVGTRPAGSPADRRAAQYVADQFASMGYDVTLDPFSFQVRTRGTTQNVIASAPNEDPTLPLVIVGGHYDSVPTGPGANDNASGTAAVIELARVLAVDPIPGVVVRFVGFGAEEIGLLGSQHMVDTLSPADRSRLQVAISMDMLSYGEEPAFHGSDPWLSHALARAQSQGWDPVIMPPSYARMSDHGPFLAAGLPGIFFYWTEDPCWHLACDVSSRVNPEAIELMDAIAIELIRIAAG</sequence>
<feature type="chain" id="PRO_5009523273" description="Peptidase M28 domain-containing protein" evidence="1">
    <location>
        <begin position="25"/>
        <end position="285"/>
    </location>
</feature>
<keyword evidence="1" id="KW-0732">Signal</keyword>
<reference evidence="3 4" key="1">
    <citation type="journal article" date="2016" name="Nat. Commun.">
        <title>Thousands of microbial genomes shed light on interconnected biogeochemical processes in an aquifer system.</title>
        <authorList>
            <person name="Anantharaman K."/>
            <person name="Brown C.T."/>
            <person name="Hug L.A."/>
            <person name="Sharon I."/>
            <person name="Castelle C.J."/>
            <person name="Probst A.J."/>
            <person name="Thomas B.C."/>
            <person name="Singh A."/>
            <person name="Wilkins M.J."/>
            <person name="Karaoz U."/>
            <person name="Brodie E.L."/>
            <person name="Williams K.H."/>
            <person name="Hubbard S.S."/>
            <person name="Banfield J.F."/>
        </authorList>
    </citation>
    <scope>NUCLEOTIDE SEQUENCE [LARGE SCALE GENOMIC DNA]</scope>
    <source>
        <strain evidence="4">RIFCSPLOWO2_12_FULL_64_10</strain>
    </source>
</reference>
<dbReference type="PANTHER" id="PTHR12147:SF26">
    <property type="entry name" value="PEPTIDASE M28 DOMAIN-CONTAINING PROTEIN"/>
    <property type="match status" value="1"/>
</dbReference>
<evidence type="ECO:0000259" key="2">
    <source>
        <dbReference type="Pfam" id="PF04389"/>
    </source>
</evidence>
<protein>
    <recommendedName>
        <fullName evidence="2">Peptidase M28 domain-containing protein</fullName>
    </recommendedName>
</protein>